<evidence type="ECO:0000256" key="3">
    <source>
        <dbReference type="ARBA" id="ARBA00022603"/>
    </source>
</evidence>
<organism evidence="7 8">
    <name type="scientific">Mycobacterium asiaticum</name>
    <dbReference type="NCBI Taxonomy" id="1790"/>
    <lineage>
        <taxon>Bacteria</taxon>
        <taxon>Bacillati</taxon>
        <taxon>Actinomycetota</taxon>
        <taxon>Actinomycetes</taxon>
        <taxon>Mycobacteriales</taxon>
        <taxon>Mycobacteriaceae</taxon>
        <taxon>Mycobacterium</taxon>
    </lineage>
</organism>
<evidence type="ECO:0000313" key="7">
    <source>
        <dbReference type="EMBL" id="OBJ83690.1"/>
    </source>
</evidence>
<dbReference type="Gene3D" id="3.40.50.150">
    <property type="entry name" value="Vaccinia Virus protein VP39"/>
    <property type="match status" value="1"/>
</dbReference>
<dbReference type="NCBIfam" id="TIGR00027">
    <property type="entry name" value="mthyl_TIGR00027"/>
    <property type="match status" value="1"/>
</dbReference>
<evidence type="ECO:0000313" key="8">
    <source>
        <dbReference type="Proteomes" id="UP000093925"/>
    </source>
</evidence>
<comment type="function">
    <text evidence="1 6">Exhibits S-adenosyl-L-methionine-dependent methyltransferase activity.</text>
</comment>
<accession>A0A1A3KF92</accession>
<sequence length="317" mass="35458">MVRTDNDSWEITESVGATALGVAAARAAETRSADPLISDPFAQIFLDAAGDGVWNWHSAPQLPAEVIEAEPDLPLQMQAMVDYMASRTAFFDRFFADATRSGIRQAVILAAGLDARSWRLPWPSGTTVYELDQTRVLKFKSSTLAEHGAEPTCRRIPVAVDLRQDWPAALREAGFDPSVPSAWSAEGLLPYLPAAAQDLLFDRVHGLAADGSRVAVEALGPTFLDERIRADRRARMDRLREVMARVDPQREVPRTDELWYFEEREDVGDWFRRHGWKVTVTPADELMARFDRRPPREVQDRVPGNLFVTAQRTSAGN</sequence>
<dbReference type="GO" id="GO:0008168">
    <property type="term" value="F:methyltransferase activity"/>
    <property type="evidence" value="ECO:0007669"/>
    <property type="project" value="UniProtKB-UniRule"/>
</dbReference>
<reference evidence="7 8" key="1">
    <citation type="submission" date="2016-06" db="EMBL/GenBank/DDBJ databases">
        <authorList>
            <person name="Kjaerup R.B."/>
            <person name="Dalgaard T.S."/>
            <person name="Juul-Madsen H.R."/>
        </authorList>
    </citation>
    <scope>NUCLEOTIDE SEQUENCE [LARGE SCALE GENOMIC DNA]</scope>
    <source>
        <strain evidence="7 8">1276495.2</strain>
    </source>
</reference>
<dbReference type="EC" id="2.1.1.-" evidence="6"/>
<dbReference type="RefSeq" id="WP_065140880.1">
    <property type="nucleotide sequence ID" value="NZ_LZLM01000090.1"/>
</dbReference>
<dbReference type="PANTHER" id="PTHR43619">
    <property type="entry name" value="S-ADENOSYL-L-METHIONINE-DEPENDENT METHYLTRANSFERASE YKTD-RELATED"/>
    <property type="match status" value="1"/>
</dbReference>
<dbReference type="InterPro" id="IPR011610">
    <property type="entry name" value="SAM_mthyl_Trfase_ML2640-like"/>
</dbReference>
<dbReference type="InterPro" id="IPR029063">
    <property type="entry name" value="SAM-dependent_MTases_sf"/>
</dbReference>
<dbReference type="InterPro" id="IPR007213">
    <property type="entry name" value="Ppm1/Ppm2/Tcmp"/>
</dbReference>
<dbReference type="Proteomes" id="UP000093925">
    <property type="component" value="Unassembled WGS sequence"/>
</dbReference>
<dbReference type="PANTHER" id="PTHR43619:SF2">
    <property type="entry name" value="S-ADENOSYL-L-METHIONINE-DEPENDENT METHYLTRANSFERASES SUPERFAMILY PROTEIN"/>
    <property type="match status" value="1"/>
</dbReference>
<keyword evidence="5 6" id="KW-0949">S-adenosyl-L-methionine</keyword>
<dbReference type="Pfam" id="PF04072">
    <property type="entry name" value="LCM"/>
    <property type="match status" value="1"/>
</dbReference>
<dbReference type="EMBL" id="LZLM01000090">
    <property type="protein sequence ID" value="OBJ83690.1"/>
    <property type="molecule type" value="Genomic_DNA"/>
</dbReference>
<comment type="similarity">
    <text evidence="2 6">Belongs to the UPF0677 family.</text>
</comment>
<proteinExistence type="inferred from homology"/>
<protein>
    <recommendedName>
        <fullName evidence="6">S-adenosyl-L-methionine-dependent methyltransferase</fullName>
        <ecNumber evidence="6">2.1.1.-</ecNumber>
    </recommendedName>
</protein>
<dbReference type="SUPFAM" id="SSF53335">
    <property type="entry name" value="S-adenosyl-L-methionine-dependent methyltransferases"/>
    <property type="match status" value="1"/>
</dbReference>
<evidence type="ECO:0000256" key="4">
    <source>
        <dbReference type="ARBA" id="ARBA00022679"/>
    </source>
</evidence>
<comment type="caution">
    <text evidence="7">The sequence shown here is derived from an EMBL/GenBank/DDBJ whole genome shotgun (WGS) entry which is preliminary data.</text>
</comment>
<name>A0A1A3KF92_MYCAS</name>
<dbReference type="AlphaFoldDB" id="A0A1A3KF92"/>
<gene>
    <name evidence="7" type="ORF">A5640_17670</name>
</gene>
<evidence type="ECO:0000256" key="6">
    <source>
        <dbReference type="RuleBase" id="RU362030"/>
    </source>
</evidence>
<evidence type="ECO:0000256" key="5">
    <source>
        <dbReference type="ARBA" id="ARBA00022691"/>
    </source>
</evidence>
<dbReference type="GO" id="GO:0032259">
    <property type="term" value="P:methylation"/>
    <property type="evidence" value="ECO:0007669"/>
    <property type="project" value="UniProtKB-KW"/>
</dbReference>
<evidence type="ECO:0000256" key="1">
    <source>
        <dbReference type="ARBA" id="ARBA00003907"/>
    </source>
</evidence>
<evidence type="ECO:0000256" key="2">
    <source>
        <dbReference type="ARBA" id="ARBA00008138"/>
    </source>
</evidence>
<keyword evidence="4 7" id="KW-0808">Transferase</keyword>
<keyword evidence="3 6" id="KW-0489">Methyltransferase</keyword>